<dbReference type="InterPro" id="IPR051106">
    <property type="entry name" value="RNA-bind/splicing_reg"/>
</dbReference>
<dbReference type="Proteomes" id="UP000694861">
    <property type="component" value="Linkage group LG8"/>
</dbReference>
<accession>A0ABM1LX17</accession>
<evidence type="ECO:0000259" key="9">
    <source>
        <dbReference type="PROSITE" id="PS50102"/>
    </source>
</evidence>
<dbReference type="InterPro" id="IPR000504">
    <property type="entry name" value="RRM_dom"/>
</dbReference>
<keyword evidence="6" id="KW-0539">Nucleus</keyword>
<dbReference type="Gene3D" id="3.30.70.330">
    <property type="match status" value="1"/>
</dbReference>
<feature type="region of interest" description="Disordered" evidence="8">
    <location>
        <begin position="157"/>
        <end position="263"/>
    </location>
</feature>
<evidence type="ECO:0000256" key="4">
    <source>
        <dbReference type="ARBA" id="ARBA00022884"/>
    </source>
</evidence>
<dbReference type="InterPro" id="IPR035979">
    <property type="entry name" value="RBD_domain_sf"/>
</dbReference>
<keyword evidence="2" id="KW-0597">Phosphoprotein</keyword>
<feature type="compositionally biased region" description="Basic and acidic residues" evidence="8">
    <location>
        <begin position="226"/>
        <end position="235"/>
    </location>
</feature>
<dbReference type="PANTHER" id="PTHR48028:SF4">
    <property type="entry name" value="SC35-LIKE SPLICING FACTOR"/>
    <property type="match status" value="1"/>
</dbReference>
<organism evidence="10 11">
    <name type="scientific">Prunus mume</name>
    <name type="common">Japanese apricot</name>
    <name type="synonym">Armeniaca mume</name>
    <dbReference type="NCBI Taxonomy" id="102107"/>
    <lineage>
        <taxon>Eukaryota</taxon>
        <taxon>Viridiplantae</taxon>
        <taxon>Streptophyta</taxon>
        <taxon>Embryophyta</taxon>
        <taxon>Tracheophyta</taxon>
        <taxon>Spermatophyta</taxon>
        <taxon>Magnoliopsida</taxon>
        <taxon>eudicotyledons</taxon>
        <taxon>Gunneridae</taxon>
        <taxon>Pentapetalae</taxon>
        <taxon>rosids</taxon>
        <taxon>fabids</taxon>
        <taxon>Rosales</taxon>
        <taxon>Rosaceae</taxon>
        <taxon>Amygdaloideae</taxon>
        <taxon>Amygdaleae</taxon>
        <taxon>Prunus</taxon>
    </lineage>
</organism>
<evidence type="ECO:0000313" key="11">
    <source>
        <dbReference type="RefSeq" id="XP_016651944.1"/>
    </source>
</evidence>
<evidence type="ECO:0000256" key="3">
    <source>
        <dbReference type="ARBA" id="ARBA00022664"/>
    </source>
</evidence>
<dbReference type="InterPro" id="IPR012677">
    <property type="entry name" value="Nucleotide-bd_a/b_plait_sf"/>
</dbReference>
<feature type="region of interest" description="Disordered" evidence="8">
    <location>
        <begin position="109"/>
        <end position="144"/>
    </location>
</feature>
<evidence type="ECO:0000256" key="2">
    <source>
        <dbReference type="ARBA" id="ARBA00022553"/>
    </source>
</evidence>
<sequence>MSHFGRSGPPDIADTYSLLVLNITFRTSADDLFPLFDKYGKVVDIFIPRDRRTGESRGFAFVRYKYADEAQKAVERLDGKVVDGREITVQFAKYGPNAERIQKGRITEALPKSRYRSRSRSPRRRYRDDYRDRDYRRRSRSRSWDRYDRDRYHGRDRDYRRRSRSRSASPDYYRSRRRGRYDDERRSRSRSRSPIRSRSIDSVSPARHSPSPRKSPSPLIRSRSATPDRRSHDGHSPTARSVSPRHRPADSRTPSPRNSDVDD</sequence>
<dbReference type="PANTHER" id="PTHR48028">
    <property type="entry name" value="GLYCINE-RICH RNA-BINDING PROTEIN RZ1A"/>
    <property type="match status" value="1"/>
</dbReference>
<name>A0ABM1LX17_PRUMU</name>
<evidence type="ECO:0000256" key="1">
    <source>
        <dbReference type="ARBA" id="ARBA00004123"/>
    </source>
</evidence>
<evidence type="ECO:0000313" key="10">
    <source>
        <dbReference type="Proteomes" id="UP000694861"/>
    </source>
</evidence>
<reference evidence="11" key="2">
    <citation type="submission" date="2025-08" db="UniProtKB">
        <authorList>
            <consortium name="RefSeq"/>
        </authorList>
    </citation>
    <scope>IDENTIFICATION</scope>
</reference>
<keyword evidence="4 7" id="KW-0694">RNA-binding</keyword>
<evidence type="ECO:0000256" key="7">
    <source>
        <dbReference type="PROSITE-ProRule" id="PRU00176"/>
    </source>
</evidence>
<keyword evidence="10" id="KW-1185">Reference proteome</keyword>
<dbReference type="PROSITE" id="PS50102">
    <property type="entry name" value="RRM"/>
    <property type="match status" value="1"/>
</dbReference>
<dbReference type="GeneID" id="103339623"/>
<proteinExistence type="predicted"/>
<dbReference type="SMART" id="SM00360">
    <property type="entry name" value="RRM"/>
    <property type="match status" value="1"/>
</dbReference>
<reference evidence="10" key="1">
    <citation type="journal article" date="2012" name="Nat. Commun.">
        <title>The genome of Prunus mume.</title>
        <authorList>
            <person name="Zhang Q."/>
            <person name="Chen W."/>
            <person name="Sun L."/>
            <person name="Zhao F."/>
            <person name="Huang B."/>
            <person name="Yang W."/>
            <person name="Tao Y."/>
            <person name="Wang J."/>
            <person name="Yuan Z."/>
            <person name="Fan G."/>
            <person name="Xing Z."/>
            <person name="Han C."/>
            <person name="Pan H."/>
            <person name="Zhong X."/>
            <person name="Shi W."/>
            <person name="Liang X."/>
            <person name="Du D."/>
            <person name="Sun F."/>
            <person name="Xu Z."/>
            <person name="Hao R."/>
            <person name="Lv T."/>
            <person name="Lv Y."/>
            <person name="Zheng Z."/>
            <person name="Sun M."/>
            <person name="Luo L."/>
            <person name="Cai M."/>
            <person name="Gao Y."/>
            <person name="Wang J."/>
            <person name="Yin Y."/>
            <person name="Xu X."/>
            <person name="Cheng T."/>
            <person name="Wang J."/>
        </authorList>
    </citation>
    <scope>NUCLEOTIDE SEQUENCE [LARGE SCALE GENOMIC DNA]</scope>
</reference>
<dbReference type="CDD" id="cd12311">
    <property type="entry name" value="RRM_SRSF2_SRSF8"/>
    <property type="match status" value="1"/>
</dbReference>
<dbReference type="SMART" id="SM00361">
    <property type="entry name" value="RRM_1"/>
    <property type="match status" value="1"/>
</dbReference>
<protein>
    <submittedName>
        <fullName evidence="11">Serine/arginine-rich splicing factor SC35</fullName>
    </submittedName>
</protein>
<dbReference type="Pfam" id="PF00076">
    <property type="entry name" value="RRM_1"/>
    <property type="match status" value="1"/>
</dbReference>
<dbReference type="InterPro" id="IPR003954">
    <property type="entry name" value="RRM_euk-type"/>
</dbReference>
<feature type="compositionally biased region" description="Basic residues" evidence="8">
    <location>
        <begin position="113"/>
        <end position="125"/>
    </location>
</feature>
<keyword evidence="5" id="KW-0508">mRNA splicing</keyword>
<gene>
    <name evidence="11" type="primary">LOC103339623</name>
</gene>
<keyword evidence="3" id="KW-0507">mRNA processing</keyword>
<evidence type="ECO:0000256" key="5">
    <source>
        <dbReference type="ARBA" id="ARBA00023187"/>
    </source>
</evidence>
<dbReference type="SUPFAM" id="SSF54928">
    <property type="entry name" value="RNA-binding domain, RBD"/>
    <property type="match status" value="1"/>
</dbReference>
<evidence type="ECO:0000256" key="8">
    <source>
        <dbReference type="SAM" id="MobiDB-lite"/>
    </source>
</evidence>
<feature type="compositionally biased region" description="Low complexity" evidence="8">
    <location>
        <begin position="196"/>
        <end position="224"/>
    </location>
</feature>
<comment type="subcellular location">
    <subcellularLocation>
        <location evidence="1">Nucleus</location>
    </subcellularLocation>
</comment>
<dbReference type="RefSeq" id="XP_016651944.1">
    <property type="nucleotide sequence ID" value="XM_016796458.1"/>
</dbReference>
<evidence type="ECO:0000256" key="6">
    <source>
        <dbReference type="ARBA" id="ARBA00023242"/>
    </source>
</evidence>
<feature type="compositionally biased region" description="Basic and acidic residues" evidence="8">
    <location>
        <begin position="126"/>
        <end position="135"/>
    </location>
</feature>
<feature type="domain" description="RRM" evidence="9">
    <location>
        <begin position="16"/>
        <end position="94"/>
    </location>
</feature>
<feature type="compositionally biased region" description="Polar residues" evidence="8">
    <location>
        <begin position="252"/>
        <end position="263"/>
    </location>
</feature>